<evidence type="ECO:0000313" key="2">
    <source>
        <dbReference type="Proteomes" id="UP001159428"/>
    </source>
</evidence>
<dbReference type="PANTHER" id="PTHR31511:SF12">
    <property type="entry name" value="RHO TERMINATION FACTOR N-TERMINAL DOMAIN-CONTAINING PROTEIN"/>
    <property type="match status" value="1"/>
</dbReference>
<comment type="caution">
    <text evidence="1">The sequence shown here is derived from an EMBL/GenBank/DDBJ whole genome shotgun (WGS) entry which is preliminary data.</text>
</comment>
<organism evidence="1 2">
    <name type="scientific">Pocillopora meandrina</name>
    <dbReference type="NCBI Taxonomy" id="46732"/>
    <lineage>
        <taxon>Eukaryota</taxon>
        <taxon>Metazoa</taxon>
        <taxon>Cnidaria</taxon>
        <taxon>Anthozoa</taxon>
        <taxon>Hexacorallia</taxon>
        <taxon>Scleractinia</taxon>
        <taxon>Astrocoeniina</taxon>
        <taxon>Pocilloporidae</taxon>
        <taxon>Pocillopora</taxon>
    </lineage>
</organism>
<accession>A0AAU9Y2Z5</accession>
<dbReference type="PANTHER" id="PTHR31511">
    <property type="entry name" value="PROTEIN CBG23764"/>
    <property type="match status" value="1"/>
</dbReference>
<dbReference type="AlphaFoldDB" id="A0AAU9Y2Z5"/>
<feature type="non-terminal residue" evidence="1">
    <location>
        <position position="1"/>
    </location>
</feature>
<reference evidence="1 2" key="1">
    <citation type="submission" date="2022-05" db="EMBL/GenBank/DDBJ databases">
        <authorList>
            <consortium name="Genoscope - CEA"/>
            <person name="William W."/>
        </authorList>
    </citation>
    <scope>NUCLEOTIDE SEQUENCE [LARGE SCALE GENOMIC DNA]</scope>
</reference>
<name>A0AAU9Y2Z5_9CNID</name>
<sequence>EIETEDFHINIRGDVKDKFHTSNYPEENVSGIPTGKNKKVVGMVEDEAGGKIIEKFVRLRERLYSYKILEGKEEKKCKGIKRAVIEKNITHDDYKECLFSGNMQNEEDDHTLINLDDRAASRDVVQRTNELVNLAFSARRKEISVWVLTQQMTSIVKPFRENTAALFHLYIPSAKYMKIIFEDYAASLSSKTCDAMVDTFLQLSCKALAHFLSVDEGKLLKHLNNNFMVKRELGMITIGLSLKYGRYVAIASASLLAAKNIVVPLVTDKEIDNLCKETE</sequence>
<proteinExistence type="predicted"/>
<gene>
    <name evidence="1" type="ORF">PMEA_00006994</name>
</gene>
<dbReference type="EMBL" id="CALNXJ010000150">
    <property type="protein sequence ID" value="CAH3167168.1"/>
    <property type="molecule type" value="Genomic_DNA"/>
</dbReference>
<evidence type="ECO:0000313" key="1">
    <source>
        <dbReference type="EMBL" id="CAH3167168.1"/>
    </source>
</evidence>
<protein>
    <submittedName>
        <fullName evidence="1">Uncharacterized protein</fullName>
    </submittedName>
</protein>
<dbReference type="Proteomes" id="UP001159428">
    <property type="component" value="Unassembled WGS sequence"/>
</dbReference>
<keyword evidence="2" id="KW-1185">Reference proteome</keyword>